<feature type="non-terminal residue" evidence="1">
    <location>
        <position position="122"/>
    </location>
</feature>
<evidence type="ECO:0000313" key="2">
    <source>
        <dbReference type="Proteomes" id="UP001497623"/>
    </source>
</evidence>
<sequence>SEKLPLDPKVQAVIISTIHDIEYQIDPEILWQTRGEPISFFDPTVDEKIRLLKKFFKGAKNANELLTYAINLKDHVNEDIFTKALEQVLQSNPRFKKPVDRNILKSVTAVLFSSGLSRREPT</sequence>
<protein>
    <recommendedName>
        <fullName evidence="3">Vitellogenin</fullName>
    </recommendedName>
</protein>
<dbReference type="SUPFAM" id="SSF48050">
    <property type="entry name" value="Hemocyanin, N-terminal domain"/>
    <property type="match status" value="1"/>
</dbReference>
<dbReference type="InterPro" id="IPR036697">
    <property type="entry name" value="Hemocyanin_N_sf"/>
</dbReference>
<accession>A0AAV2S9B0</accession>
<feature type="non-terminal residue" evidence="1">
    <location>
        <position position="1"/>
    </location>
</feature>
<evidence type="ECO:0000313" key="1">
    <source>
        <dbReference type="EMBL" id="CAL4169362.1"/>
    </source>
</evidence>
<proteinExistence type="predicted"/>
<dbReference type="Gene3D" id="1.20.1370.10">
    <property type="entry name" value="Hemocyanin, N-terminal domain"/>
    <property type="match status" value="1"/>
</dbReference>
<gene>
    <name evidence="1" type="ORF">MNOR_LOCUS33848</name>
</gene>
<dbReference type="EMBL" id="CAXKWB010050057">
    <property type="protein sequence ID" value="CAL4169362.1"/>
    <property type="molecule type" value="Genomic_DNA"/>
</dbReference>
<evidence type="ECO:0008006" key="3">
    <source>
        <dbReference type="Google" id="ProtNLM"/>
    </source>
</evidence>
<name>A0AAV2S9B0_MEGNR</name>
<organism evidence="1 2">
    <name type="scientific">Meganyctiphanes norvegica</name>
    <name type="common">Northern krill</name>
    <name type="synonym">Thysanopoda norvegica</name>
    <dbReference type="NCBI Taxonomy" id="48144"/>
    <lineage>
        <taxon>Eukaryota</taxon>
        <taxon>Metazoa</taxon>
        <taxon>Ecdysozoa</taxon>
        <taxon>Arthropoda</taxon>
        <taxon>Crustacea</taxon>
        <taxon>Multicrustacea</taxon>
        <taxon>Malacostraca</taxon>
        <taxon>Eumalacostraca</taxon>
        <taxon>Eucarida</taxon>
        <taxon>Euphausiacea</taxon>
        <taxon>Euphausiidae</taxon>
        <taxon>Meganyctiphanes</taxon>
    </lineage>
</organism>
<dbReference type="AlphaFoldDB" id="A0AAV2S9B0"/>
<comment type="caution">
    <text evidence="1">The sequence shown here is derived from an EMBL/GenBank/DDBJ whole genome shotgun (WGS) entry which is preliminary data.</text>
</comment>
<reference evidence="1 2" key="1">
    <citation type="submission" date="2024-05" db="EMBL/GenBank/DDBJ databases">
        <authorList>
            <person name="Wallberg A."/>
        </authorList>
    </citation>
    <scope>NUCLEOTIDE SEQUENCE [LARGE SCALE GENOMIC DNA]</scope>
</reference>
<dbReference type="Proteomes" id="UP001497623">
    <property type="component" value="Unassembled WGS sequence"/>
</dbReference>
<keyword evidence="2" id="KW-1185">Reference proteome</keyword>